<dbReference type="Proteomes" id="UP001651880">
    <property type="component" value="Unassembled WGS sequence"/>
</dbReference>
<evidence type="ECO:0000256" key="4">
    <source>
        <dbReference type="ARBA" id="ARBA00023136"/>
    </source>
</evidence>
<feature type="transmembrane region" description="Helical" evidence="5">
    <location>
        <begin position="279"/>
        <end position="302"/>
    </location>
</feature>
<dbReference type="RefSeq" id="WP_255229001.1">
    <property type="nucleotide sequence ID" value="NZ_JAJEKE010000023.1"/>
</dbReference>
<gene>
    <name evidence="7" type="ORF">LJD61_18270</name>
</gene>
<dbReference type="GO" id="GO:0016874">
    <property type="term" value="F:ligase activity"/>
    <property type="evidence" value="ECO:0007669"/>
    <property type="project" value="UniProtKB-KW"/>
</dbReference>
<feature type="transmembrane region" description="Helical" evidence="5">
    <location>
        <begin position="204"/>
        <end position="233"/>
    </location>
</feature>
<comment type="subcellular location">
    <subcellularLocation>
        <location evidence="1">Membrane</location>
        <topology evidence="1">Multi-pass membrane protein</topology>
    </subcellularLocation>
</comment>
<dbReference type="Pfam" id="PF04932">
    <property type="entry name" value="Wzy_C"/>
    <property type="match status" value="1"/>
</dbReference>
<feature type="domain" description="O-antigen ligase-related" evidence="6">
    <location>
        <begin position="207"/>
        <end position="339"/>
    </location>
</feature>
<evidence type="ECO:0000256" key="3">
    <source>
        <dbReference type="ARBA" id="ARBA00022989"/>
    </source>
</evidence>
<dbReference type="PANTHER" id="PTHR37422">
    <property type="entry name" value="TEICHURONIC ACID BIOSYNTHESIS PROTEIN TUAE"/>
    <property type="match status" value="1"/>
</dbReference>
<reference evidence="7 8" key="1">
    <citation type="submission" date="2021-10" db="EMBL/GenBank/DDBJ databases">
        <title>Lutispora strain m25 sp. nov., a thermophilic, non-spore-forming bacterium isolated from a lab-scale methanogenic bioreactor digesting anaerobic sludge.</title>
        <authorList>
            <person name="El Houari A."/>
            <person name="Mcdonald J."/>
        </authorList>
    </citation>
    <scope>NUCLEOTIDE SEQUENCE [LARGE SCALE GENOMIC DNA]</scope>
    <source>
        <strain evidence="8">m25</strain>
    </source>
</reference>
<feature type="transmembrane region" description="Helical" evidence="5">
    <location>
        <begin position="93"/>
        <end position="113"/>
    </location>
</feature>
<dbReference type="InterPro" id="IPR051533">
    <property type="entry name" value="WaaL-like"/>
</dbReference>
<organism evidence="7 8">
    <name type="scientific">Lutispora saccharofermentans</name>
    <dbReference type="NCBI Taxonomy" id="3024236"/>
    <lineage>
        <taxon>Bacteria</taxon>
        <taxon>Bacillati</taxon>
        <taxon>Bacillota</taxon>
        <taxon>Clostridia</taxon>
        <taxon>Lutisporales</taxon>
        <taxon>Lutisporaceae</taxon>
        <taxon>Lutispora</taxon>
    </lineage>
</organism>
<feature type="transmembrane region" description="Helical" evidence="5">
    <location>
        <begin position="174"/>
        <end position="192"/>
    </location>
</feature>
<dbReference type="EMBL" id="JAJEKE010000023">
    <property type="protein sequence ID" value="MCQ1531462.1"/>
    <property type="molecule type" value="Genomic_DNA"/>
</dbReference>
<feature type="transmembrane region" description="Helical" evidence="5">
    <location>
        <begin position="7"/>
        <end position="33"/>
    </location>
</feature>
<evidence type="ECO:0000313" key="8">
    <source>
        <dbReference type="Proteomes" id="UP001651880"/>
    </source>
</evidence>
<keyword evidence="2 5" id="KW-0812">Transmembrane</keyword>
<evidence type="ECO:0000256" key="1">
    <source>
        <dbReference type="ARBA" id="ARBA00004141"/>
    </source>
</evidence>
<dbReference type="InterPro" id="IPR007016">
    <property type="entry name" value="O-antigen_ligase-rel_domated"/>
</dbReference>
<feature type="transmembrane region" description="Helical" evidence="5">
    <location>
        <begin position="39"/>
        <end position="57"/>
    </location>
</feature>
<feature type="transmembrane region" description="Helical" evidence="5">
    <location>
        <begin position="125"/>
        <end position="144"/>
    </location>
</feature>
<evidence type="ECO:0000256" key="2">
    <source>
        <dbReference type="ARBA" id="ARBA00022692"/>
    </source>
</evidence>
<keyword evidence="7" id="KW-0436">Ligase</keyword>
<feature type="transmembrane region" description="Helical" evidence="5">
    <location>
        <begin position="360"/>
        <end position="380"/>
    </location>
</feature>
<accession>A0ABT1NJK8</accession>
<feature type="transmembrane region" description="Helical" evidence="5">
    <location>
        <begin position="392"/>
        <end position="411"/>
    </location>
</feature>
<dbReference type="PANTHER" id="PTHR37422:SF13">
    <property type="entry name" value="LIPOPOLYSACCHARIDE BIOSYNTHESIS PROTEIN PA4999-RELATED"/>
    <property type="match status" value="1"/>
</dbReference>
<sequence>METALKLLGGIGISGLTLNSPLWGLYALIIALPFLPNEATLIFAAVVVFSFFIKTAVNKEKDFVKDPVAMPLMAFALVQIITTLISVEPVLSAQNLVVSLVSLALYFVIVNTLKTKKDFDKAMKIFIITAFILSIYGIMQYFTLGTTSKAWVDVNLNPDLETRVVGTFGNPNVFAEYLEHILPVAITLVFVYRKWLNKIIMGSIAGVMFVCLVLTFSRGGYLGFVSAAMLFVLLKMAKFIPLFIAGGIAAIPLLPNVVLQRINTIGNVQDTSNAYRTYIWEGTINMIKDFWITGVGYGYWAFKNTFLEYGIKGSRAWHSHNMYLEIMAEMGIFGMLTFIWVVLSIFISTIKFAKKTKDRYFSYVSVGLLGGFLSIMVHGIAEHILYMPKSVILFWMFAAFISAARNLGANLQEMQ</sequence>
<feature type="transmembrane region" description="Helical" evidence="5">
    <location>
        <begin position="239"/>
        <end position="259"/>
    </location>
</feature>
<evidence type="ECO:0000256" key="5">
    <source>
        <dbReference type="SAM" id="Phobius"/>
    </source>
</evidence>
<name>A0ABT1NJK8_9FIRM</name>
<protein>
    <submittedName>
        <fullName evidence="7">O-antigen ligase family protein</fullName>
    </submittedName>
</protein>
<proteinExistence type="predicted"/>
<keyword evidence="8" id="KW-1185">Reference proteome</keyword>
<comment type="caution">
    <text evidence="7">The sequence shown here is derived from an EMBL/GenBank/DDBJ whole genome shotgun (WGS) entry which is preliminary data.</text>
</comment>
<evidence type="ECO:0000259" key="6">
    <source>
        <dbReference type="Pfam" id="PF04932"/>
    </source>
</evidence>
<keyword evidence="3 5" id="KW-1133">Transmembrane helix</keyword>
<keyword evidence="4 5" id="KW-0472">Membrane</keyword>
<feature type="transmembrane region" description="Helical" evidence="5">
    <location>
        <begin position="69"/>
        <end position="87"/>
    </location>
</feature>
<feature type="transmembrane region" description="Helical" evidence="5">
    <location>
        <begin position="322"/>
        <end position="348"/>
    </location>
</feature>
<evidence type="ECO:0000313" key="7">
    <source>
        <dbReference type="EMBL" id="MCQ1531462.1"/>
    </source>
</evidence>